<feature type="domain" description="Cadherin" evidence="9">
    <location>
        <begin position="81"/>
        <end position="191"/>
    </location>
</feature>
<feature type="domain" description="Cadherin" evidence="9">
    <location>
        <begin position="1"/>
        <end position="40"/>
    </location>
</feature>
<evidence type="ECO:0000256" key="1">
    <source>
        <dbReference type="ARBA" id="ARBA00004167"/>
    </source>
</evidence>
<keyword evidence="2" id="KW-0812">Transmembrane</keyword>
<keyword evidence="3" id="KW-0677">Repeat</keyword>
<dbReference type="PANTHER" id="PTHR24028">
    <property type="entry name" value="CADHERIN-87A"/>
    <property type="match status" value="1"/>
</dbReference>
<evidence type="ECO:0000256" key="8">
    <source>
        <dbReference type="PROSITE-ProRule" id="PRU00043"/>
    </source>
</evidence>
<comment type="subcellular location">
    <subcellularLocation>
        <location evidence="1">Membrane</location>
        <topology evidence="1">Single-pass membrane protein</topology>
    </subcellularLocation>
</comment>
<dbReference type="GO" id="GO:0007156">
    <property type="term" value="P:homophilic cell adhesion via plasma membrane adhesion molecules"/>
    <property type="evidence" value="ECO:0007669"/>
    <property type="project" value="InterPro"/>
</dbReference>
<feature type="domain" description="Cadherin" evidence="9">
    <location>
        <begin position="192"/>
        <end position="249"/>
    </location>
</feature>
<dbReference type="InterPro" id="IPR050174">
    <property type="entry name" value="Protocadherin/Cadherin-CA"/>
</dbReference>
<evidence type="ECO:0000259" key="9">
    <source>
        <dbReference type="PROSITE" id="PS50268"/>
    </source>
</evidence>
<dbReference type="PROSITE" id="PS00232">
    <property type="entry name" value="CADHERIN_1"/>
    <property type="match status" value="2"/>
</dbReference>
<dbReference type="PRINTS" id="PR00205">
    <property type="entry name" value="CADHERIN"/>
</dbReference>
<dbReference type="InterPro" id="IPR015919">
    <property type="entry name" value="Cadherin-like_sf"/>
</dbReference>
<dbReference type="InterPro" id="IPR020894">
    <property type="entry name" value="Cadherin_CS"/>
</dbReference>
<dbReference type="CDD" id="cd11304">
    <property type="entry name" value="Cadherin_repeat"/>
    <property type="match status" value="2"/>
</dbReference>
<dbReference type="AlphaFoldDB" id="A0A183EGQ6"/>
<dbReference type="GO" id="GO:0005886">
    <property type="term" value="C:plasma membrane"/>
    <property type="evidence" value="ECO:0007669"/>
    <property type="project" value="InterPro"/>
</dbReference>
<dbReference type="PANTHER" id="PTHR24028:SF328">
    <property type="entry name" value="CADHERIN-3"/>
    <property type="match status" value="1"/>
</dbReference>
<evidence type="ECO:0000256" key="7">
    <source>
        <dbReference type="ARBA" id="ARBA00023180"/>
    </source>
</evidence>
<dbReference type="PROSITE" id="PS50268">
    <property type="entry name" value="CADHERIN_2"/>
    <property type="match status" value="3"/>
</dbReference>
<sequence length="249" mass="27903">LDRETITPNGTIILVLTAEPEIIITIRINVLDINDNSPTFPSKYLVSLLLAVHIKHIHRFTFHNRFTLVSHLQHTMVYNVRSKFKNVSIVESAVIGSRRRLQSASDPDFAENGTIASYVIEGDENTFALIRSSNSTGGDVLLLELLNKLDRETKDLYILNISAYDGGTPPRYGYCTVYVNVLDANDNAPIFTHSRYDIQLNETVTPGAKLLRVRATDADIGANGHITYRLRTNPFEQFLIDQDTGIITV</sequence>
<reference evidence="10" key="1">
    <citation type="submission" date="2016-06" db="UniProtKB">
        <authorList>
            <consortium name="WormBaseParasite"/>
        </authorList>
    </citation>
    <scope>IDENTIFICATION</scope>
</reference>
<proteinExistence type="predicted"/>
<evidence type="ECO:0000256" key="4">
    <source>
        <dbReference type="ARBA" id="ARBA00022837"/>
    </source>
</evidence>
<keyword evidence="5" id="KW-1133">Transmembrane helix</keyword>
<dbReference type="FunFam" id="2.60.40.60:FF:000092">
    <property type="entry name" value="Protocadherin 8"/>
    <property type="match status" value="1"/>
</dbReference>
<dbReference type="Pfam" id="PF00028">
    <property type="entry name" value="Cadherin"/>
    <property type="match status" value="2"/>
</dbReference>
<evidence type="ECO:0000256" key="2">
    <source>
        <dbReference type="ARBA" id="ARBA00022692"/>
    </source>
</evidence>
<keyword evidence="6" id="KW-0472">Membrane</keyword>
<evidence type="ECO:0000256" key="6">
    <source>
        <dbReference type="ARBA" id="ARBA00023136"/>
    </source>
</evidence>
<dbReference type="SMART" id="SM00112">
    <property type="entry name" value="CA"/>
    <property type="match status" value="1"/>
</dbReference>
<evidence type="ECO:0000256" key="3">
    <source>
        <dbReference type="ARBA" id="ARBA00022737"/>
    </source>
</evidence>
<keyword evidence="7" id="KW-0325">Glycoprotein</keyword>
<name>A0A183EGQ6_9BILA</name>
<accession>A0A183EGQ6</accession>
<evidence type="ECO:0000256" key="5">
    <source>
        <dbReference type="ARBA" id="ARBA00022989"/>
    </source>
</evidence>
<dbReference type="WBParaSite" id="GPUH_0002017201-mRNA-1">
    <property type="protein sequence ID" value="GPUH_0002017201-mRNA-1"/>
    <property type="gene ID" value="GPUH_0002017201"/>
</dbReference>
<dbReference type="Gene3D" id="2.60.40.60">
    <property type="entry name" value="Cadherins"/>
    <property type="match status" value="2"/>
</dbReference>
<protein>
    <submittedName>
        <fullName evidence="10">CA domain-containing protein</fullName>
    </submittedName>
</protein>
<keyword evidence="4 8" id="KW-0106">Calcium</keyword>
<dbReference type="SUPFAM" id="SSF49313">
    <property type="entry name" value="Cadherin-like"/>
    <property type="match status" value="2"/>
</dbReference>
<dbReference type="InterPro" id="IPR002126">
    <property type="entry name" value="Cadherin-like_dom"/>
</dbReference>
<evidence type="ECO:0000313" key="10">
    <source>
        <dbReference type="WBParaSite" id="GPUH_0002017201-mRNA-1"/>
    </source>
</evidence>
<organism evidence="10">
    <name type="scientific">Gongylonema pulchrum</name>
    <dbReference type="NCBI Taxonomy" id="637853"/>
    <lineage>
        <taxon>Eukaryota</taxon>
        <taxon>Metazoa</taxon>
        <taxon>Ecdysozoa</taxon>
        <taxon>Nematoda</taxon>
        <taxon>Chromadorea</taxon>
        <taxon>Rhabditida</taxon>
        <taxon>Spirurina</taxon>
        <taxon>Spiruromorpha</taxon>
        <taxon>Spiruroidea</taxon>
        <taxon>Gongylonematidae</taxon>
        <taxon>Gongylonema</taxon>
    </lineage>
</organism>
<dbReference type="GO" id="GO:0005509">
    <property type="term" value="F:calcium ion binding"/>
    <property type="evidence" value="ECO:0007669"/>
    <property type="project" value="UniProtKB-UniRule"/>
</dbReference>